<dbReference type="GeneID" id="93799825"/>
<gene>
    <name evidence="2" type="ORF">SR41_17255</name>
</gene>
<feature type="transmembrane region" description="Helical" evidence="1">
    <location>
        <begin position="204"/>
        <end position="222"/>
    </location>
</feature>
<organism evidence="2 3">
    <name type="scientific">Sphingomonas melonis</name>
    <dbReference type="NCBI Taxonomy" id="152682"/>
    <lineage>
        <taxon>Bacteria</taxon>
        <taxon>Pseudomonadati</taxon>
        <taxon>Pseudomonadota</taxon>
        <taxon>Alphaproteobacteria</taxon>
        <taxon>Sphingomonadales</taxon>
        <taxon>Sphingomonadaceae</taxon>
        <taxon>Sphingomonas</taxon>
    </lineage>
</organism>
<dbReference type="RefSeq" id="WP_018251250.1">
    <property type="nucleotide sequence ID" value="NZ_JAASKC010000025.1"/>
</dbReference>
<name>A0A0D1M579_9SPHN</name>
<dbReference type="EMBL" id="JXTP01000091">
    <property type="protein sequence ID" value="KIU25987.1"/>
    <property type="molecule type" value="Genomic_DNA"/>
</dbReference>
<protein>
    <submittedName>
        <fullName evidence="2">Transporter</fullName>
    </submittedName>
</protein>
<evidence type="ECO:0000313" key="3">
    <source>
        <dbReference type="Proteomes" id="UP000033203"/>
    </source>
</evidence>
<evidence type="ECO:0000256" key="1">
    <source>
        <dbReference type="SAM" id="Phobius"/>
    </source>
</evidence>
<feature type="transmembrane region" description="Helical" evidence="1">
    <location>
        <begin position="117"/>
        <end position="135"/>
    </location>
</feature>
<dbReference type="Proteomes" id="UP000033203">
    <property type="component" value="Unassembled WGS sequence"/>
</dbReference>
<feature type="transmembrane region" description="Helical" evidence="1">
    <location>
        <begin position="174"/>
        <end position="192"/>
    </location>
</feature>
<keyword evidence="1" id="KW-0472">Membrane</keyword>
<dbReference type="PATRIC" id="fig|1549858.7.peg.2775"/>
<dbReference type="AlphaFoldDB" id="A0A0D1M579"/>
<feature type="transmembrane region" description="Helical" evidence="1">
    <location>
        <begin position="147"/>
        <end position="168"/>
    </location>
</feature>
<evidence type="ECO:0000313" key="2">
    <source>
        <dbReference type="EMBL" id="KIU25987.1"/>
    </source>
</evidence>
<feature type="transmembrane region" description="Helical" evidence="1">
    <location>
        <begin position="61"/>
        <end position="77"/>
    </location>
</feature>
<keyword evidence="1" id="KW-0812">Transmembrane</keyword>
<keyword evidence="1" id="KW-1133">Transmembrane helix</keyword>
<accession>A0A0D1M579</accession>
<feature type="transmembrane region" description="Helical" evidence="1">
    <location>
        <begin position="89"/>
        <end position="111"/>
    </location>
</feature>
<feature type="transmembrane region" description="Helical" evidence="1">
    <location>
        <begin position="37"/>
        <end position="55"/>
    </location>
</feature>
<comment type="caution">
    <text evidence="2">The sequence shown here is derived from an EMBL/GenBank/DDBJ whole genome shotgun (WGS) entry which is preliminary data.</text>
</comment>
<proteinExistence type="predicted"/>
<reference evidence="2 3" key="1">
    <citation type="submission" date="2015-01" db="EMBL/GenBank/DDBJ databases">
        <title>Genome of Sphingomonas taxi strain 30a.</title>
        <authorList>
            <person name="Eevers N."/>
            <person name="Van Hamme J."/>
            <person name="Bottos E."/>
            <person name="Weyens N."/>
            <person name="Vangronsveld J."/>
        </authorList>
    </citation>
    <scope>NUCLEOTIDE SEQUENCE [LARGE SCALE GENOMIC DNA]</scope>
    <source>
        <strain evidence="2 3">30a</strain>
    </source>
</reference>
<sequence length="227" mass="23435">MAALKFALIPMIAIMIGALLAGWRTPGERLVAAMQHLAAGVVFAAAATEILPLVMHGGSPAATLIGGAIGVAVMLGLKAAEGRFDGPVALLAAIGLDLAIDGLVLGLAFIAGEKAGTLLAVALTLEVLFLALTLTNDLTSRYRKMKAIGLTCALALLVPIGALVVQPVALLSPVWITGFLSFGLMALLYLVTEELLVEAHEKPDSPLISAMFFVGFLALLLIEEIAM</sequence>
<feature type="transmembrane region" description="Helical" evidence="1">
    <location>
        <begin position="6"/>
        <end position="25"/>
    </location>
</feature>